<gene>
    <name evidence="2" type="ORF">ABLG96_12810</name>
</gene>
<dbReference type="GO" id="GO:0016747">
    <property type="term" value="F:acyltransferase activity, transferring groups other than amino-acyl groups"/>
    <property type="evidence" value="ECO:0007669"/>
    <property type="project" value="InterPro"/>
</dbReference>
<evidence type="ECO:0000259" key="1">
    <source>
        <dbReference type="PROSITE" id="PS51186"/>
    </source>
</evidence>
<name>A0AAU8DK60_9ACTN</name>
<dbReference type="AlphaFoldDB" id="A0AAU8DK60"/>
<dbReference type="Pfam" id="PF13508">
    <property type="entry name" value="Acetyltransf_7"/>
    <property type="match status" value="1"/>
</dbReference>
<accession>A0AAU8DK60</accession>
<dbReference type="RefSeq" id="WP_353647771.1">
    <property type="nucleotide sequence ID" value="NZ_CP159218.1"/>
</dbReference>
<evidence type="ECO:0000313" key="2">
    <source>
        <dbReference type="EMBL" id="XCG62156.1"/>
    </source>
</evidence>
<proteinExistence type="predicted"/>
<dbReference type="Gene3D" id="3.40.630.30">
    <property type="match status" value="1"/>
</dbReference>
<feature type="domain" description="N-acetyltransferase" evidence="1">
    <location>
        <begin position="1"/>
        <end position="138"/>
    </location>
</feature>
<sequence>MEIRTLRPGVDELPVVAEVIALYDAVGWTVYTRDAAALQAAIRGSHLVIIAHDGDRLVGLARTLSDGATICYLQDILVHPAAQGCGVGRLLLDRALELSADLRQFVLLTDDDDAQRALYRSAGLVRSDSTGLHAYLRP</sequence>
<reference evidence="2" key="1">
    <citation type="submission" date="2024-05" db="EMBL/GenBank/DDBJ databases">
        <authorList>
            <person name="Cai S.Y."/>
            <person name="Jin L.M."/>
            <person name="Li H.R."/>
        </authorList>
    </citation>
    <scope>NUCLEOTIDE SEQUENCE</scope>
    <source>
        <strain evidence="2">A5-74</strain>
    </source>
</reference>
<dbReference type="InterPro" id="IPR016181">
    <property type="entry name" value="Acyl_CoA_acyltransferase"/>
</dbReference>
<dbReference type="EMBL" id="CP159218">
    <property type="protein sequence ID" value="XCG62156.1"/>
    <property type="molecule type" value="Genomic_DNA"/>
</dbReference>
<dbReference type="PANTHER" id="PTHR43233">
    <property type="entry name" value="FAMILY N-ACETYLTRANSFERASE, PUTATIVE (AFU_ORTHOLOGUE AFUA_6G03350)-RELATED"/>
    <property type="match status" value="1"/>
</dbReference>
<dbReference type="InterPro" id="IPR000182">
    <property type="entry name" value="GNAT_dom"/>
</dbReference>
<organism evidence="2">
    <name type="scientific">Nakamurella sp. A5-74</name>
    <dbReference type="NCBI Taxonomy" id="3158264"/>
    <lineage>
        <taxon>Bacteria</taxon>
        <taxon>Bacillati</taxon>
        <taxon>Actinomycetota</taxon>
        <taxon>Actinomycetes</taxon>
        <taxon>Nakamurellales</taxon>
        <taxon>Nakamurellaceae</taxon>
        <taxon>Nakamurella</taxon>
    </lineage>
</organism>
<dbReference type="PANTHER" id="PTHR43233:SF1">
    <property type="entry name" value="FAMILY N-ACETYLTRANSFERASE, PUTATIVE (AFU_ORTHOLOGUE AFUA_6G03350)-RELATED"/>
    <property type="match status" value="1"/>
</dbReference>
<protein>
    <submittedName>
        <fullName evidence="2">GNAT family N-acetyltransferase</fullName>
    </submittedName>
</protein>
<dbReference type="InterPro" id="IPR053144">
    <property type="entry name" value="Acetyltransferase_Butenolide"/>
</dbReference>
<dbReference type="SUPFAM" id="SSF55729">
    <property type="entry name" value="Acyl-CoA N-acyltransferases (Nat)"/>
    <property type="match status" value="1"/>
</dbReference>
<dbReference type="CDD" id="cd04301">
    <property type="entry name" value="NAT_SF"/>
    <property type="match status" value="1"/>
</dbReference>
<dbReference type="PROSITE" id="PS51186">
    <property type="entry name" value="GNAT"/>
    <property type="match status" value="1"/>
</dbReference>